<keyword evidence="2 6" id="KW-0813">Transport</keyword>
<reference evidence="7 8" key="1">
    <citation type="submission" date="2019-07" db="EMBL/GenBank/DDBJ databases">
        <title>Draft genome assembly of a fouling barnacle, Amphibalanus amphitrite (Darwin, 1854): The first reference genome for Thecostraca.</title>
        <authorList>
            <person name="Kim W."/>
        </authorList>
    </citation>
    <scope>NUCLEOTIDE SEQUENCE [LARGE SCALE GENOMIC DNA]</scope>
    <source>
        <strain evidence="7">SNU_AA5</strain>
        <tissue evidence="7">Soma without cirri and trophi</tissue>
    </source>
</reference>
<dbReference type="Proteomes" id="UP000440578">
    <property type="component" value="Unassembled WGS sequence"/>
</dbReference>
<dbReference type="GO" id="GO:0046961">
    <property type="term" value="F:proton-transporting ATPase activity, rotational mechanism"/>
    <property type="evidence" value="ECO:0007669"/>
    <property type="project" value="InterPro"/>
</dbReference>
<evidence type="ECO:0000256" key="4">
    <source>
        <dbReference type="ARBA" id="ARBA00023065"/>
    </source>
</evidence>
<dbReference type="FunFam" id="3.30.70.100:FF:000002">
    <property type="entry name" value="V-type proton ATPase subunit C"/>
    <property type="match status" value="1"/>
</dbReference>
<keyword evidence="3 6" id="KW-0375">Hydrogen ion transport</keyword>
<dbReference type="InterPro" id="IPR036132">
    <property type="entry name" value="Vac_ATP_synth_c_sf"/>
</dbReference>
<dbReference type="GO" id="GO:0000221">
    <property type="term" value="C:vacuolar proton-transporting V-type ATPase, V1 domain"/>
    <property type="evidence" value="ECO:0007669"/>
    <property type="project" value="TreeGrafter"/>
</dbReference>
<dbReference type="OrthoDB" id="6605928at2759"/>
<evidence type="ECO:0000256" key="3">
    <source>
        <dbReference type="ARBA" id="ARBA00022781"/>
    </source>
</evidence>
<proteinExistence type="inferred from homology"/>
<evidence type="ECO:0000256" key="6">
    <source>
        <dbReference type="RuleBase" id="RU364010"/>
    </source>
</evidence>
<dbReference type="AlphaFoldDB" id="A0A6A4VFP4"/>
<dbReference type="PANTHER" id="PTHR10137:SF0">
    <property type="entry name" value="V-TYPE PROTON ATPASE SUBUNIT C"/>
    <property type="match status" value="1"/>
</dbReference>
<dbReference type="EMBL" id="VIIS01001630">
    <property type="protein sequence ID" value="KAF0295257.1"/>
    <property type="molecule type" value="Genomic_DNA"/>
</dbReference>
<comment type="subunit">
    <text evidence="6">V-ATPase is a heteromultimeric enzyme made up of two complexes: the ATP-hydrolytic V1 complex and the proton translocation V0 complex. The V1 complex consists of three catalytic AB heterodimers that form a heterohexamer, three peripheral stalks each consisting of EG heterodimers, one central rotor including subunits D and F, and the regulatory subunits C and H. The proton translocation complex V0 consists of the proton transport subunit a, a ring of proteolipid subunits c9c'', rotary subunit d, subunits e and f, and two accessory subunits.</text>
</comment>
<name>A0A6A4VFP4_AMPAM</name>
<evidence type="ECO:0000256" key="2">
    <source>
        <dbReference type="ARBA" id="ARBA00022448"/>
    </source>
</evidence>
<accession>A0A6A4VFP4</accession>
<dbReference type="Gene3D" id="3.30.70.100">
    <property type="match status" value="1"/>
</dbReference>
<dbReference type="Gene3D" id="1.20.1460.10">
    <property type="entry name" value="subunit c (vma5p) of the yeast v-atpase, domain 2"/>
    <property type="match status" value="1"/>
</dbReference>
<dbReference type="CDD" id="cd14785">
    <property type="entry name" value="V-ATPase_C"/>
    <property type="match status" value="1"/>
</dbReference>
<keyword evidence="4 6" id="KW-0406">Ion transport</keyword>
<dbReference type="Pfam" id="PF03223">
    <property type="entry name" value="V-ATPase_C"/>
    <property type="match status" value="1"/>
</dbReference>
<comment type="function">
    <text evidence="6">Subunit of the V1 complex of vacuolar(H+)-ATPase (V-ATPase), a multisubunit enzyme composed of a peripheral complex (V1) that hydrolyzes ATP and a membrane integral complex (V0) that translocates protons. V-ATPase is responsible for acidifying and maintaining the pH of intracellular compartments and in some cell types, is targeted to the plasma membrane, where it is responsible for acidifying the extracellular environment. Subunit C is necessary for the assembly of the catalytic sector of the enzyme and is likely to have a specific function in its catalytic activity.</text>
</comment>
<dbReference type="InterPro" id="IPR004907">
    <property type="entry name" value="ATPase_V1-cplx_csu"/>
</dbReference>
<dbReference type="Gene3D" id="3.30.70.1180">
    <property type="entry name" value="Vacuolar atp synthase subunit c, domain 1"/>
    <property type="match status" value="1"/>
</dbReference>
<gene>
    <name evidence="7" type="ORF">FJT64_007185</name>
</gene>
<keyword evidence="8" id="KW-1185">Reference proteome</keyword>
<sequence length="411" mass="47883">MSDIFLQKLWRWCLFCCFRPESQHHSPAAMEYWLISAPGEKTCQQTWESLQNVTAKQGDLSTNWKFHIPDLKVGTLDLLVGLSEDLGKLDSFVEQVMKKVSNYLGDVLEDQRDKLSENLLANGVDLATYITRFQWDMAKYPTKQSLKNISDIISKQVSQIESDLKIKSNTYNNLKSNLQNIERKQTGSLLTRNVGDLVKKEQFVHNSEYLTTLLVVVPKMHYQDWHNKYERLTDMIVPRSTQLVFEDNDHGLFTVSLFKKVVDEFKQKARENRFVVRDFTYNEEELAAGNNEYFKLASEKKKQLGPLVRWLKVNFGETFTAWIHIKALRVFVESVLRYGLPVNFQAMLLHPQKKNHKRLREVLNQQYAHLDSTASSGDKHDVMDMPGLGFGTGEYYPYVYFKINIDMVERI</sequence>
<evidence type="ECO:0000256" key="5">
    <source>
        <dbReference type="ARBA" id="ARBA00071118"/>
    </source>
</evidence>
<evidence type="ECO:0000256" key="1">
    <source>
        <dbReference type="ARBA" id="ARBA00006138"/>
    </source>
</evidence>
<comment type="caution">
    <text evidence="7">The sequence shown here is derived from an EMBL/GenBank/DDBJ whole genome shotgun (WGS) entry which is preliminary data.</text>
</comment>
<dbReference type="GO" id="GO:0005765">
    <property type="term" value="C:lysosomal membrane"/>
    <property type="evidence" value="ECO:0007669"/>
    <property type="project" value="TreeGrafter"/>
</dbReference>
<dbReference type="PANTHER" id="PTHR10137">
    <property type="entry name" value="V-TYPE PROTON ATPASE SUBUNIT C"/>
    <property type="match status" value="1"/>
</dbReference>
<dbReference type="SUPFAM" id="SSF118203">
    <property type="entry name" value="Vacuolar ATP synthase subunit C"/>
    <property type="match status" value="1"/>
</dbReference>
<evidence type="ECO:0000313" key="7">
    <source>
        <dbReference type="EMBL" id="KAF0295257.1"/>
    </source>
</evidence>
<comment type="similarity">
    <text evidence="1 6">Belongs to the V-ATPase C subunit family.</text>
</comment>
<organism evidence="7 8">
    <name type="scientific">Amphibalanus amphitrite</name>
    <name type="common">Striped barnacle</name>
    <name type="synonym">Balanus amphitrite</name>
    <dbReference type="NCBI Taxonomy" id="1232801"/>
    <lineage>
        <taxon>Eukaryota</taxon>
        <taxon>Metazoa</taxon>
        <taxon>Ecdysozoa</taxon>
        <taxon>Arthropoda</taxon>
        <taxon>Crustacea</taxon>
        <taxon>Multicrustacea</taxon>
        <taxon>Cirripedia</taxon>
        <taxon>Thoracica</taxon>
        <taxon>Thoracicalcarea</taxon>
        <taxon>Balanomorpha</taxon>
        <taxon>Balanoidea</taxon>
        <taxon>Balanidae</taxon>
        <taxon>Amphibalaninae</taxon>
        <taxon>Amphibalanus</taxon>
    </lineage>
</organism>
<protein>
    <recommendedName>
        <fullName evidence="5 6">V-type proton ATPase subunit C</fullName>
    </recommendedName>
</protein>
<evidence type="ECO:0000313" key="8">
    <source>
        <dbReference type="Proteomes" id="UP000440578"/>
    </source>
</evidence>